<keyword evidence="3" id="KW-1185">Reference proteome</keyword>
<dbReference type="OrthoDB" id="190669at2157"/>
<dbReference type="GeneID" id="8384771"/>
<accession>C7NMJ4</accession>
<gene>
    <name evidence="2" type="ordered locus">Huta_2469</name>
</gene>
<evidence type="ECO:0008006" key="4">
    <source>
        <dbReference type="Google" id="ProtNLM"/>
    </source>
</evidence>
<evidence type="ECO:0000256" key="1">
    <source>
        <dbReference type="SAM" id="MobiDB-lite"/>
    </source>
</evidence>
<dbReference type="Pfam" id="PF13263">
    <property type="entry name" value="PHP_C"/>
    <property type="match status" value="1"/>
</dbReference>
<dbReference type="KEGG" id="hut:Huta_2469"/>
<protein>
    <recommendedName>
        <fullName evidence="4">PHP domain protein</fullName>
    </recommendedName>
</protein>
<dbReference type="Gene3D" id="3.20.20.140">
    <property type="entry name" value="Metal-dependent hydrolases"/>
    <property type="match status" value="1"/>
</dbReference>
<sequence length="249" mass="28045">MTAVDPHVKVLDGTVVRRAKARGLDVLVYAPHFKRLDDIRERAEQYSDDELLVVPGREVFTGSWRNRRHVLAVGLEAPIPDFITLEAAMNEFDRQGVAVLTPHPSFLNVSLGPALIEEYRGVIDAIETCNPKFWPHHERRAESIATAADLPTFGSSYAHLPRTVGEVWTTFEREIDDAADLVETFRAGVPGDPAHRTGLTHYGQRAIEFAHLGWENSWKKIDRIVLSGREPTHPEQPAYEGRFDDVSVY</sequence>
<evidence type="ECO:0000313" key="2">
    <source>
        <dbReference type="EMBL" id="ACV12633.1"/>
    </source>
</evidence>
<reference evidence="2 3" key="1">
    <citation type="journal article" date="2009" name="Stand. Genomic Sci.">
        <title>Complete genome sequence of Halorhabdus utahensis type strain (AX-2).</title>
        <authorList>
            <person name="Anderson I."/>
            <person name="Tindall B.J."/>
            <person name="Pomrenke H."/>
            <person name="Goker M."/>
            <person name="Lapidus A."/>
            <person name="Nolan M."/>
            <person name="Copeland A."/>
            <person name="Glavina Del Rio T."/>
            <person name="Chen F."/>
            <person name="Tice H."/>
            <person name="Cheng J.F."/>
            <person name="Lucas S."/>
            <person name="Chertkov O."/>
            <person name="Bruce D."/>
            <person name="Brettin T."/>
            <person name="Detter J.C."/>
            <person name="Han C."/>
            <person name="Goodwin L."/>
            <person name="Land M."/>
            <person name="Hauser L."/>
            <person name="Chang Y.J."/>
            <person name="Jeffries C.D."/>
            <person name="Pitluck S."/>
            <person name="Pati A."/>
            <person name="Mavromatis K."/>
            <person name="Ivanova N."/>
            <person name="Ovchinnikova G."/>
            <person name="Chen A."/>
            <person name="Palaniappan K."/>
            <person name="Chain P."/>
            <person name="Rohde M."/>
            <person name="Bristow J."/>
            <person name="Eisen J.A."/>
            <person name="Markowitz V."/>
            <person name="Hugenholtz P."/>
            <person name="Kyrpides N.C."/>
            <person name="Klenk H.P."/>
        </authorList>
    </citation>
    <scope>NUCLEOTIDE SEQUENCE [LARGE SCALE GENOMIC DNA]</scope>
    <source>
        <strain evidence="3">DSM 12940 / JCM 11049 / AX-2</strain>
    </source>
</reference>
<proteinExistence type="predicted"/>
<dbReference type="AlphaFoldDB" id="C7NMJ4"/>
<dbReference type="Proteomes" id="UP000002071">
    <property type="component" value="Chromosome"/>
</dbReference>
<dbReference type="InterPro" id="IPR016195">
    <property type="entry name" value="Pol/histidinol_Pase-like"/>
</dbReference>
<feature type="region of interest" description="Disordered" evidence="1">
    <location>
        <begin position="229"/>
        <end position="249"/>
    </location>
</feature>
<dbReference type="STRING" id="519442.Huta_2469"/>
<dbReference type="SUPFAM" id="SSF89550">
    <property type="entry name" value="PHP domain-like"/>
    <property type="match status" value="1"/>
</dbReference>
<dbReference type="EMBL" id="CP001687">
    <property type="protein sequence ID" value="ACV12633.1"/>
    <property type="molecule type" value="Genomic_DNA"/>
</dbReference>
<evidence type="ECO:0000313" key="3">
    <source>
        <dbReference type="Proteomes" id="UP000002071"/>
    </source>
</evidence>
<dbReference type="HOGENOM" id="CLU_1036680_0_0_2"/>
<dbReference type="eggNOG" id="arCOG00306">
    <property type="taxonomic scope" value="Archaea"/>
</dbReference>
<name>C7NMJ4_HALUD</name>
<organism evidence="2 3">
    <name type="scientific">Halorhabdus utahensis (strain DSM 12940 / JCM 11049 / AX-2)</name>
    <dbReference type="NCBI Taxonomy" id="519442"/>
    <lineage>
        <taxon>Archaea</taxon>
        <taxon>Methanobacteriati</taxon>
        <taxon>Methanobacteriota</taxon>
        <taxon>Stenosarchaea group</taxon>
        <taxon>Halobacteria</taxon>
        <taxon>Halobacteriales</taxon>
        <taxon>Haloarculaceae</taxon>
        <taxon>Halorhabdus</taxon>
    </lineage>
</organism>
<dbReference type="RefSeq" id="WP_015790199.1">
    <property type="nucleotide sequence ID" value="NC_013158.1"/>
</dbReference>